<proteinExistence type="predicted"/>
<protein>
    <submittedName>
        <fullName evidence="1">7346_t:CDS:1</fullName>
    </submittedName>
</protein>
<accession>A0A9N9I6K0</accession>
<name>A0A9N9I6K0_FUNMO</name>
<sequence>HGIVHFYTIKDASIFYYDMQGNYAELYNIMIKFSAAFKFETKEEFLYPKFEISTSIPVMSPANVKSS</sequence>
<evidence type="ECO:0000313" key="2">
    <source>
        <dbReference type="Proteomes" id="UP000789375"/>
    </source>
</evidence>
<evidence type="ECO:0000313" key="1">
    <source>
        <dbReference type="EMBL" id="CAG8722664.1"/>
    </source>
</evidence>
<comment type="caution">
    <text evidence="1">The sequence shown here is derived from an EMBL/GenBank/DDBJ whole genome shotgun (WGS) entry which is preliminary data.</text>
</comment>
<dbReference type="Proteomes" id="UP000789375">
    <property type="component" value="Unassembled WGS sequence"/>
</dbReference>
<keyword evidence="2" id="KW-1185">Reference proteome</keyword>
<gene>
    <name evidence="1" type="ORF">FMOSSE_LOCUS15109</name>
</gene>
<dbReference type="AlphaFoldDB" id="A0A9N9I6K0"/>
<reference evidence="1" key="1">
    <citation type="submission" date="2021-06" db="EMBL/GenBank/DDBJ databases">
        <authorList>
            <person name="Kallberg Y."/>
            <person name="Tangrot J."/>
            <person name="Rosling A."/>
        </authorList>
    </citation>
    <scope>NUCLEOTIDE SEQUENCE</scope>
    <source>
        <strain evidence="1">87-6 pot B 2015</strain>
    </source>
</reference>
<feature type="non-terminal residue" evidence="1">
    <location>
        <position position="1"/>
    </location>
</feature>
<dbReference type="EMBL" id="CAJVPP010013973">
    <property type="protein sequence ID" value="CAG8722664.1"/>
    <property type="molecule type" value="Genomic_DNA"/>
</dbReference>
<organism evidence="1 2">
    <name type="scientific">Funneliformis mosseae</name>
    <name type="common">Endomycorrhizal fungus</name>
    <name type="synonym">Glomus mosseae</name>
    <dbReference type="NCBI Taxonomy" id="27381"/>
    <lineage>
        <taxon>Eukaryota</taxon>
        <taxon>Fungi</taxon>
        <taxon>Fungi incertae sedis</taxon>
        <taxon>Mucoromycota</taxon>
        <taxon>Glomeromycotina</taxon>
        <taxon>Glomeromycetes</taxon>
        <taxon>Glomerales</taxon>
        <taxon>Glomeraceae</taxon>
        <taxon>Funneliformis</taxon>
    </lineage>
</organism>
<feature type="non-terminal residue" evidence="1">
    <location>
        <position position="67"/>
    </location>
</feature>